<feature type="transmembrane region" description="Helical" evidence="3">
    <location>
        <begin position="90"/>
        <end position="109"/>
    </location>
</feature>
<feature type="transmembrane region" description="Helical" evidence="3">
    <location>
        <begin position="181"/>
        <end position="199"/>
    </location>
</feature>
<feature type="transmembrane region" description="Helical" evidence="3">
    <location>
        <begin position="147"/>
        <end position="169"/>
    </location>
</feature>
<dbReference type="OrthoDB" id="6499973at2759"/>
<evidence type="ECO:0000256" key="2">
    <source>
        <dbReference type="ARBA" id="ARBA00006727"/>
    </source>
</evidence>
<feature type="transmembrane region" description="Helical" evidence="3">
    <location>
        <begin position="121"/>
        <end position="141"/>
    </location>
</feature>
<dbReference type="InterPro" id="IPR050327">
    <property type="entry name" value="Proton-linked_MCT"/>
</dbReference>
<feature type="transmembrane region" description="Helical" evidence="3">
    <location>
        <begin position="211"/>
        <end position="231"/>
    </location>
</feature>
<keyword evidence="3" id="KW-0472">Membrane</keyword>
<dbReference type="InterPro" id="IPR036259">
    <property type="entry name" value="MFS_trans_sf"/>
</dbReference>
<evidence type="ECO:0000256" key="1">
    <source>
        <dbReference type="ARBA" id="ARBA00004141"/>
    </source>
</evidence>
<dbReference type="AlphaFoldDB" id="A0A165J479"/>
<feature type="transmembrane region" description="Helical" evidence="3">
    <location>
        <begin position="256"/>
        <end position="274"/>
    </location>
</feature>
<dbReference type="PANTHER" id="PTHR11360">
    <property type="entry name" value="MONOCARBOXYLATE TRANSPORTER"/>
    <property type="match status" value="1"/>
</dbReference>
<feature type="transmembrane region" description="Helical" evidence="3">
    <location>
        <begin position="385"/>
        <end position="408"/>
    </location>
</feature>
<evidence type="ECO:0000313" key="5">
    <source>
        <dbReference type="Proteomes" id="UP000076842"/>
    </source>
</evidence>
<organism evidence="4 5">
    <name type="scientific">Calocera cornea HHB12733</name>
    <dbReference type="NCBI Taxonomy" id="1353952"/>
    <lineage>
        <taxon>Eukaryota</taxon>
        <taxon>Fungi</taxon>
        <taxon>Dikarya</taxon>
        <taxon>Basidiomycota</taxon>
        <taxon>Agaricomycotina</taxon>
        <taxon>Dacrymycetes</taxon>
        <taxon>Dacrymycetales</taxon>
        <taxon>Dacrymycetaceae</taxon>
        <taxon>Calocera</taxon>
    </lineage>
</organism>
<protein>
    <submittedName>
        <fullName evidence="4">MFS general substrate transporter</fullName>
    </submittedName>
</protein>
<keyword evidence="3" id="KW-1133">Transmembrane helix</keyword>
<gene>
    <name evidence="4" type="ORF">CALCODRAFT_506339</name>
</gene>
<dbReference type="SUPFAM" id="SSF103473">
    <property type="entry name" value="MFS general substrate transporter"/>
    <property type="match status" value="1"/>
</dbReference>
<feature type="transmembrane region" description="Helical" evidence="3">
    <location>
        <begin position="428"/>
        <end position="449"/>
    </location>
</feature>
<dbReference type="InterPro" id="IPR011701">
    <property type="entry name" value="MFS"/>
</dbReference>
<dbReference type="EMBL" id="KV423924">
    <property type="protein sequence ID" value="KZT61353.1"/>
    <property type="molecule type" value="Genomic_DNA"/>
</dbReference>
<reference evidence="4 5" key="1">
    <citation type="journal article" date="2016" name="Mol. Biol. Evol.">
        <title>Comparative Genomics of Early-Diverging Mushroom-Forming Fungi Provides Insights into the Origins of Lignocellulose Decay Capabilities.</title>
        <authorList>
            <person name="Nagy L.G."/>
            <person name="Riley R."/>
            <person name="Tritt A."/>
            <person name="Adam C."/>
            <person name="Daum C."/>
            <person name="Floudas D."/>
            <person name="Sun H."/>
            <person name="Yadav J.S."/>
            <person name="Pangilinan J."/>
            <person name="Larsson K.H."/>
            <person name="Matsuura K."/>
            <person name="Barry K."/>
            <person name="Labutti K."/>
            <person name="Kuo R."/>
            <person name="Ohm R.A."/>
            <person name="Bhattacharya S.S."/>
            <person name="Shirouzu T."/>
            <person name="Yoshinaga Y."/>
            <person name="Martin F.M."/>
            <person name="Grigoriev I.V."/>
            <person name="Hibbett D.S."/>
        </authorList>
    </citation>
    <scope>NUCLEOTIDE SEQUENCE [LARGE SCALE GENOMIC DNA]</scope>
    <source>
        <strain evidence="4 5">HHB12733</strain>
    </source>
</reference>
<feature type="transmembrane region" description="Helical" evidence="3">
    <location>
        <begin position="313"/>
        <end position="336"/>
    </location>
</feature>
<evidence type="ECO:0000256" key="3">
    <source>
        <dbReference type="SAM" id="Phobius"/>
    </source>
</evidence>
<evidence type="ECO:0000313" key="4">
    <source>
        <dbReference type="EMBL" id="KZT61353.1"/>
    </source>
</evidence>
<dbReference type="InParanoid" id="A0A165J479"/>
<sequence length="459" mass="48941">MAEEAAAEVMPIVSRQDLEANTQTNSVGATQDEKVALGDPHIIPDGGWQAWATVGGSWFISVCTFGYVNAYGVYQAYYIQTLLPSYSPSTISWIGSFQTCLLFLCGLVAGRLFDAGYFRPMMITGSVILIGSIFALSAVQVDGYYQVFLAQAIGQGLGLGIIYLPSLAVLGQHFKKRRSTAMGIAVSGSSVGGIVFPILLNNVFEERGFEWGVRAMGFFMLGALLLANLLMRSNYPKKQQALKVPSSLKLLRDPPYIVAVAGAWLIGLGLFFYIQLYAETVGISGSIAFYTLAIINAASILGRTLPNLIADKFGPITVLIPASTIAGALVFALLGITNIAGLIIVCILYGFFSGAYVSLLGPVFASMSDHVSEIGSVAGRQPLRVAANIIVRLRMGLAFAFLGFSALIGTPIDGALLGNGPEYFWWKAVLFSAVTMLAGCATLGVSWVLQGTKKGTRWV</sequence>
<feature type="transmembrane region" description="Helical" evidence="3">
    <location>
        <begin position="342"/>
        <end position="364"/>
    </location>
</feature>
<comment type="subcellular location">
    <subcellularLocation>
        <location evidence="1">Membrane</location>
        <topology evidence="1">Multi-pass membrane protein</topology>
    </subcellularLocation>
</comment>
<dbReference type="GO" id="GO:0022857">
    <property type="term" value="F:transmembrane transporter activity"/>
    <property type="evidence" value="ECO:0007669"/>
    <property type="project" value="InterPro"/>
</dbReference>
<keyword evidence="5" id="KW-1185">Reference proteome</keyword>
<dbReference type="GO" id="GO:0016020">
    <property type="term" value="C:membrane"/>
    <property type="evidence" value="ECO:0007669"/>
    <property type="project" value="UniProtKB-SubCell"/>
</dbReference>
<dbReference type="Gene3D" id="1.20.1250.20">
    <property type="entry name" value="MFS general substrate transporter like domains"/>
    <property type="match status" value="2"/>
</dbReference>
<feature type="transmembrane region" description="Helical" evidence="3">
    <location>
        <begin position="280"/>
        <end position="301"/>
    </location>
</feature>
<dbReference type="Proteomes" id="UP000076842">
    <property type="component" value="Unassembled WGS sequence"/>
</dbReference>
<proteinExistence type="inferred from homology"/>
<comment type="similarity">
    <text evidence="2">Belongs to the major facilitator superfamily. Monocarboxylate porter (TC 2.A.1.13) family.</text>
</comment>
<feature type="transmembrane region" description="Helical" evidence="3">
    <location>
        <begin position="50"/>
        <end position="70"/>
    </location>
</feature>
<dbReference type="Pfam" id="PF07690">
    <property type="entry name" value="MFS_1"/>
    <property type="match status" value="1"/>
</dbReference>
<accession>A0A165J479</accession>
<dbReference type="PANTHER" id="PTHR11360:SF234">
    <property type="entry name" value="MFS-TYPE TRANSPORTER DBAD-RELATED"/>
    <property type="match status" value="1"/>
</dbReference>
<name>A0A165J479_9BASI</name>
<keyword evidence="3" id="KW-0812">Transmembrane</keyword>